<reference evidence="7 8" key="1">
    <citation type="submission" date="2022-01" db="EMBL/GenBank/DDBJ databases">
        <title>A high-quality chromosome-level genome assembly of rohu carp, Labeo rohita.</title>
        <authorList>
            <person name="Arick M.A. II"/>
            <person name="Hsu C.-Y."/>
            <person name="Magbanua Z."/>
            <person name="Pechanova O."/>
            <person name="Grover C."/>
            <person name="Miller E."/>
            <person name="Thrash A."/>
            <person name="Ezzel L."/>
            <person name="Alam S."/>
            <person name="Benzie J."/>
            <person name="Hamilton M."/>
            <person name="Karsi A."/>
            <person name="Lawrence M.L."/>
            <person name="Peterson D.G."/>
        </authorList>
    </citation>
    <scope>NUCLEOTIDE SEQUENCE [LARGE SCALE GENOMIC DNA]</scope>
    <source>
        <strain evidence="8">BAU-BD-2019</strain>
        <tissue evidence="7">Blood</tissue>
    </source>
</reference>
<feature type="compositionally biased region" description="Basic residues" evidence="5">
    <location>
        <begin position="1404"/>
        <end position="1420"/>
    </location>
</feature>
<feature type="compositionally biased region" description="Polar residues" evidence="5">
    <location>
        <begin position="1512"/>
        <end position="1540"/>
    </location>
</feature>
<feature type="region of interest" description="Disordered" evidence="5">
    <location>
        <begin position="1480"/>
        <end position="1544"/>
    </location>
</feature>
<feature type="compositionally biased region" description="Low complexity" evidence="5">
    <location>
        <begin position="1212"/>
        <end position="1224"/>
    </location>
</feature>
<feature type="region of interest" description="Disordered" evidence="5">
    <location>
        <begin position="1394"/>
        <end position="1455"/>
    </location>
</feature>
<feature type="region of interest" description="Disordered" evidence="5">
    <location>
        <begin position="717"/>
        <end position="738"/>
    </location>
</feature>
<feature type="region of interest" description="Disordered" evidence="5">
    <location>
        <begin position="17"/>
        <end position="680"/>
    </location>
</feature>
<evidence type="ECO:0000256" key="3">
    <source>
        <dbReference type="ARBA" id="ARBA00023242"/>
    </source>
</evidence>
<feature type="compositionally biased region" description="Polar residues" evidence="5">
    <location>
        <begin position="546"/>
        <end position="574"/>
    </location>
</feature>
<feature type="compositionally biased region" description="Basic and acidic residues" evidence="5">
    <location>
        <begin position="406"/>
        <end position="428"/>
    </location>
</feature>
<feature type="compositionally biased region" description="Basic and acidic residues" evidence="5">
    <location>
        <begin position="1495"/>
        <end position="1510"/>
    </location>
</feature>
<keyword evidence="2 4" id="KW-0103">Bromodomain</keyword>
<dbReference type="Pfam" id="PF00439">
    <property type="entry name" value="Bromodomain"/>
    <property type="match status" value="1"/>
</dbReference>
<feature type="compositionally biased region" description="Polar residues" evidence="5">
    <location>
        <begin position="352"/>
        <end position="363"/>
    </location>
</feature>
<feature type="compositionally biased region" description="Polar residues" evidence="5">
    <location>
        <begin position="1369"/>
        <end position="1380"/>
    </location>
</feature>
<feature type="compositionally biased region" description="Basic and acidic residues" evidence="5">
    <location>
        <begin position="34"/>
        <end position="49"/>
    </location>
</feature>
<dbReference type="PANTHER" id="PTHR46147:SF2">
    <property type="entry name" value="SET-BINDING PROTEIN"/>
    <property type="match status" value="1"/>
</dbReference>
<evidence type="ECO:0000256" key="1">
    <source>
        <dbReference type="ARBA" id="ARBA00004123"/>
    </source>
</evidence>
<feature type="region of interest" description="Disordered" evidence="5">
    <location>
        <begin position="1624"/>
        <end position="1675"/>
    </location>
</feature>
<feature type="compositionally biased region" description="Polar residues" evidence="5">
    <location>
        <begin position="1627"/>
        <end position="1637"/>
    </location>
</feature>
<feature type="compositionally biased region" description="Basic and acidic residues" evidence="5">
    <location>
        <begin position="262"/>
        <end position="271"/>
    </location>
</feature>
<feature type="compositionally biased region" description="Polar residues" evidence="5">
    <location>
        <begin position="496"/>
        <end position="512"/>
    </location>
</feature>
<proteinExistence type="predicted"/>
<feature type="compositionally biased region" description="Low complexity" evidence="5">
    <location>
        <begin position="878"/>
        <end position="892"/>
    </location>
</feature>
<dbReference type="InterPro" id="IPR036427">
    <property type="entry name" value="Bromodomain-like_sf"/>
</dbReference>
<feature type="region of interest" description="Disordered" evidence="5">
    <location>
        <begin position="1163"/>
        <end position="1240"/>
    </location>
</feature>
<feature type="region of interest" description="Disordered" evidence="5">
    <location>
        <begin position="1713"/>
        <end position="1741"/>
    </location>
</feature>
<comment type="subcellular location">
    <subcellularLocation>
        <location evidence="1">Nucleus</location>
    </subcellularLocation>
</comment>
<feature type="region of interest" description="Disordered" evidence="5">
    <location>
        <begin position="1257"/>
        <end position="1297"/>
    </location>
</feature>
<dbReference type="InterPro" id="IPR001487">
    <property type="entry name" value="Bromodomain"/>
</dbReference>
<feature type="compositionally biased region" description="Acidic residues" evidence="5">
    <location>
        <begin position="1282"/>
        <end position="1292"/>
    </location>
</feature>
<dbReference type="PANTHER" id="PTHR46147">
    <property type="entry name" value="HISTONE-LYSINE N-METHYLTRANSFERASE ASH1"/>
    <property type="match status" value="1"/>
</dbReference>
<accession>A0ABQ8M0M7</accession>
<feature type="compositionally biased region" description="Low complexity" evidence="5">
    <location>
        <begin position="575"/>
        <end position="585"/>
    </location>
</feature>
<feature type="compositionally biased region" description="Polar residues" evidence="5">
    <location>
        <begin position="274"/>
        <end position="320"/>
    </location>
</feature>
<feature type="compositionally biased region" description="Basic and acidic residues" evidence="5">
    <location>
        <begin position="660"/>
        <end position="678"/>
    </location>
</feature>
<evidence type="ECO:0000313" key="8">
    <source>
        <dbReference type="Proteomes" id="UP000830375"/>
    </source>
</evidence>
<sequence length="1958" mass="217145">MVPIPYCSLKSILHPFTSTTLKVQMDKKRQKTTPRVEKEEQSERTEDRKRMRKTKGGELEASSKSITIEAKQQQQTSPGEFTDTKSDQSDGNLKMKIGVGAKRTKKPPKSLENFICRPTIRISQRLSHGDSHSSCGGEVSSPEIRGAKQSHREIQKKDCISPKASTRLPTTSKKADSTPVITASKKAPSKHMRKTDSKSLLTSDGPSYAVQPHTDSKVPLSDRITSSTLLKQTYSPPAAPSPPSSLQQSSSQQDSTQVLNAQKDKADDHPTGEAMTSSLSSHGSNDMTLNAQTSQQSSSSVENDNETTSFPISSGDSLVKQTPCPPKKSRIRESNVDNVLNTTEKEDGDSACSKNMSNTITNSRSKENGLLHQQSPSIKTPLLLTASDKSAESATPENSTCTPESLENRGRNKKYNESDAIDGTRKMTMEPAQAVAVQPKDGSRVGHITDKNKKRARHSSNQDKDVPCSSQTPGSADSQFNSSVPSDEPPLHPKQNILSQKKQRSVQMTKMENQGEKMDLAKTANVSSAACKKIPQKSNLKKIPSIKSSKALSSQQGKSRQVGQPPKSKQLQNAPPSSETFSFESPPKKRGRPKVTRLEGTLQESKSQKSSTKFPIIEHANVPDPENLPKPTPKTLGHSKCSSSAQKKRSKSLNSASGKKGAEGKLKPSLSKARDAQISRKRNRLIMKTIITNINKMRVKKKDKVLTQFLSGQSQSYKSGFTQKDNEGDANSSASDGAHSLSSLVNSFGGKLGPQINISKRGTIYIGKRRGRKPKTQKETPGQDSEQVVGQKSQQVLTESSNQLNSWSTSGEHSHSFDSQSPLCGSTYSFKHLESPSPTPSSFRRKLHLGNREYDQHSAPKVTSSQKVKPVHEEKSKTPSSSQSTPCPSATSQLGSVRIQDRRSTHLGRSVLMEQESLKYKCHRKGHNCFSHDKIRRHKHKCKKKYLQLRAKRQDPAFLAEIEELVVRLSAIRIVHHISLRGCGDEAKSGRKSGKGKAHPHVLQCLPQNLHHPAMFQINFSGYYSPQSDFSRDSLHYVGMADFKRNNGCPSQPGEHIVTHCPVVHKLGFPLSGGGCYHPPYKMPLSTTSFGFGLYRGYPPSATIYPSSPFLPSYVHPYSKNPILTPSKFHKRKHKFLRRDSVLCGGKPQGTYANVTSHSPSDWFSRNSWQREDNREQARDKRFVDDRVREREGVEGMLGQGKIRKDHFRRGPPSNSPCSSSTPSKQAEKHKSSPLSYIGPAHLRPVSKVRWAEHHQPWRWRESSQVEPGNRVLNPEAGSGYQDDDDEGDEDLPSPPLAERAIHHHTFLRNPNLASSAYSRMTAQRSMGEVQPASRNIMRPGSSLMKDCSAGGIRTSGQERERREKRPNISRTHFQTNDIRPFSSCTATKISLSNLNNSKNTAQSKRKLKHVKKPLKKKNPRGQEVTGSEVKRRGRGRPRKNPAPCFSPPLPATPLHFEATECPAKRKKGERDDYTVLSAIESMAQHEKRKRRKKRDEMRSDDRQLDEGKDATLSQEPSQSHIDTSSPSKDPSVSVNSQAEKSPDMAAEKIYEWAGLYSNVYKSENPTSLSSPVHTDCLDYDPEEHEHGLLPAPIHVDGSVDVMSRTQTEDSSCKHQKLSVNHDCVSDSLNGNVSPRPNTEETGKEISETDIENNLPNQPDPPKQQEKGSDAENIPSPLLMMPLSFVLEHGIFLVRNYEKMRDRQALLLREEVTEREEENKDDRGSSQKGDQKGDLEDTSTKSGPAVCIAFLDEEHGISYSSSSPLSLLHAQRAVALEQLPKPPQFYFHSALVKRAEEDMWLTASAAGTYKLPCPVEFMEKVYLNQCLTHSSPQSENREGDDEGRSVQSKNLTQTLQGIYDVIVSHKGSSGQTLAAPLLNLCSRKRSGSAPVDLSTLQKQLLAGHYESLDSFHSDMLKVFHCAEKYYGCESSVGRNVRQLREVYNSAHQEALTHIGSFL</sequence>
<comment type="caution">
    <text evidence="7">The sequence shown here is derived from an EMBL/GenBank/DDBJ whole genome shotgun (WGS) entry which is preliminary data.</text>
</comment>
<evidence type="ECO:0000256" key="2">
    <source>
        <dbReference type="ARBA" id="ARBA00023117"/>
    </source>
</evidence>
<evidence type="ECO:0000313" key="7">
    <source>
        <dbReference type="EMBL" id="KAI2655408.1"/>
    </source>
</evidence>
<protein>
    <submittedName>
        <fullName evidence="7">Histone-lysine N-methyltransferase ASH1L</fullName>
    </submittedName>
</protein>
<feature type="domain" description="Bromo" evidence="6">
    <location>
        <begin position="1890"/>
        <end position="1933"/>
    </location>
</feature>
<keyword evidence="3" id="KW-0539">Nucleus</keyword>
<feature type="compositionally biased region" description="Basic and acidic residues" evidence="5">
    <location>
        <begin position="1357"/>
        <end position="1367"/>
    </location>
</feature>
<feature type="compositionally biased region" description="Polar residues" evidence="5">
    <location>
        <begin position="602"/>
        <end position="613"/>
    </location>
</feature>
<feature type="compositionally biased region" description="Basic and acidic residues" evidence="5">
    <location>
        <begin position="150"/>
        <end position="160"/>
    </location>
</feature>
<evidence type="ECO:0000259" key="6">
    <source>
        <dbReference type="PROSITE" id="PS50014"/>
    </source>
</evidence>
<feature type="region of interest" description="Disordered" evidence="5">
    <location>
        <begin position="1326"/>
        <end position="1380"/>
    </location>
</feature>
<feature type="compositionally biased region" description="Polar residues" evidence="5">
    <location>
        <begin position="392"/>
        <end position="405"/>
    </location>
</feature>
<keyword evidence="8" id="KW-1185">Reference proteome</keyword>
<feature type="compositionally biased region" description="Basic and acidic residues" evidence="5">
    <location>
        <begin position="1169"/>
        <end position="1194"/>
    </location>
</feature>
<feature type="region of interest" description="Disordered" evidence="5">
    <location>
        <begin position="851"/>
        <end position="903"/>
    </location>
</feature>
<dbReference type="SUPFAM" id="SSF47370">
    <property type="entry name" value="Bromodomain"/>
    <property type="match status" value="1"/>
</dbReference>
<name>A0ABQ8M0M7_LABRO</name>
<dbReference type="EMBL" id="JACTAM010000016">
    <property type="protein sequence ID" value="KAI2655408.1"/>
    <property type="molecule type" value="Genomic_DNA"/>
</dbReference>
<evidence type="ECO:0000256" key="5">
    <source>
        <dbReference type="SAM" id="MobiDB-lite"/>
    </source>
</evidence>
<feature type="compositionally biased region" description="Basic and acidic residues" evidence="5">
    <location>
        <begin position="1713"/>
        <end position="1739"/>
    </location>
</feature>
<dbReference type="PROSITE" id="PS50014">
    <property type="entry name" value="BROMODOMAIN_2"/>
    <property type="match status" value="1"/>
</dbReference>
<gene>
    <name evidence="7" type="ORF">H4Q32_017800</name>
</gene>
<dbReference type="Gene3D" id="1.20.920.10">
    <property type="entry name" value="Bromodomain-like"/>
    <property type="match status" value="1"/>
</dbReference>
<feature type="compositionally biased region" description="Polar residues" evidence="5">
    <location>
        <begin position="223"/>
        <end position="234"/>
    </location>
</feature>
<dbReference type="SMART" id="SM00297">
    <property type="entry name" value="BROMO"/>
    <property type="match status" value="1"/>
</dbReference>
<feature type="region of interest" description="Disordered" evidence="5">
    <location>
        <begin position="761"/>
        <end position="820"/>
    </location>
</feature>
<feature type="compositionally biased region" description="Basic and acidic residues" evidence="5">
    <location>
        <begin position="1638"/>
        <end position="1647"/>
    </location>
</feature>
<dbReference type="Proteomes" id="UP000830375">
    <property type="component" value="Unassembled WGS sequence"/>
</dbReference>
<feature type="compositionally biased region" description="Polar residues" evidence="5">
    <location>
        <begin position="62"/>
        <end position="79"/>
    </location>
</feature>
<feature type="compositionally biased region" description="Polar residues" evidence="5">
    <location>
        <begin position="468"/>
        <end position="485"/>
    </location>
</feature>
<feature type="compositionally biased region" description="Polar residues" evidence="5">
    <location>
        <begin position="163"/>
        <end position="172"/>
    </location>
</feature>
<feature type="compositionally biased region" description="Low complexity" evidence="5">
    <location>
        <begin position="244"/>
        <end position="257"/>
    </location>
</feature>
<organism evidence="7 8">
    <name type="scientific">Labeo rohita</name>
    <name type="common">Indian major carp</name>
    <name type="synonym">Cyprinus rohita</name>
    <dbReference type="NCBI Taxonomy" id="84645"/>
    <lineage>
        <taxon>Eukaryota</taxon>
        <taxon>Metazoa</taxon>
        <taxon>Chordata</taxon>
        <taxon>Craniata</taxon>
        <taxon>Vertebrata</taxon>
        <taxon>Euteleostomi</taxon>
        <taxon>Actinopterygii</taxon>
        <taxon>Neopterygii</taxon>
        <taxon>Teleostei</taxon>
        <taxon>Ostariophysi</taxon>
        <taxon>Cypriniformes</taxon>
        <taxon>Cyprinidae</taxon>
        <taxon>Labeoninae</taxon>
        <taxon>Labeonini</taxon>
        <taxon>Labeo</taxon>
    </lineage>
</organism>
<evidence type="ECO:0000256" key="4">
    <source>
        <dbReference type="PROSITE-ProRule" id="PRU00035"/>
    </source>
</evidence>
<feature type="compositionally biased region" description="Basic and acidic residues" evidence="5">
    <location>
        <begin position="441"/>
        <end position="451"/>
    </location>
</feature>
<feature type="compositionally biased region" description="Polar residues" evidence="5">
    <location>
        <begin position="779"/>
        <end position="820"/>
    </location>
</feature>